<dbReference type="AlphaFoldDB" id="A0A5B0WVS4"/>
<protein>
    <submittedName>
        <fullName evidence="2">DUF1272 domain-containing protein</fullName>
    </submittedName>
</protein>
<feature type="compositionally biased region" description="Low complexity" evidence="1">
    <location>
        <begin position="16"/>
        <end position="27"/>
    </location>
</feature>
<dbReference type="InterPro" id="IPR010696">
    <property type="entry name" value="DUF1272"/>
</dbReference>
<sequence length="34" mass="3640">MLQLKPNCELCDRDLPPASEAASPGAPVQARTPY</sequence>
<evidence type="ECO:0000256" key="1">
    <source>
        <dbReference type="SAM" id="MobiDB-lite"/>
    </source>
</evidence>
<accession>A0A5B0WVS4</accession>
<reference evidence="2 3" key="1">
    <citation type="submission" date="2019-09" db="EMBL/GenBank/DDBJ databases">
        <authorList>
            <person name="Chen X.-Y."/>
        </authorList>
    </citation>
    <scope>NUCLEOTIDE SEQUENCE [LARGE SCALE GENOMIC DNA]</scope>
    <source>
        <strain evidence="2 3">NY5</strain>
    </source>
</reference>
<comment type="caution">
    <text evidence="2">The sequence shown here is derived from an EMBL/GenBank/DDBJ whole genome shotgun (WGS) entry which is preliminary data.</text>
</comment>
<keyword evidence="3" id="KW-1185">Reference proteome</keyword>
<name>A0A5B0WVS4_9GAMM</name>
<dbReference type="RefSeq" id="WP_149611890.1">
    <property type="nucleotide sequence ID" value="NZ_VTUX01000006.1"/>
</dbReference>
<evidence type="ECO:0000313" key="3">
    <source>
        <dbReference type="Proteomes" id="UP000323708"/>
    </source>
</evidence>
<gene>
    <name evidence="2" type="ORF">F0M18_13020</name>
</gene>
<organism evidence="2 3">
    <name type="scientific">Pseudohalioglobus sediminis</name>
    <dbReference type="NCBI Taxonomy" id="2606449"/>
    <lineage>
        <taxon>Bacteria</taxon>
        <taxon>Pseudomonadati</taxon>
        <taxon>Pseudomonadota</taxon>
        <taxon>Gammaproteobacteria</taxon>
        <taxon>Cellvibrionales</taxon>
        <taxon>Halieaceae</taxon>
        <taxon>Pseudohalioglobus</taxon>
    </lineage>
</organism>
<dbReference type="EMBL" id="VTUX01000006">
    <property type="protein sequence ID" value="KAA1189989.1"/>
    <property type="molecule type" value="Genomic_DNA"/>
</dbReference>
<dbReference type="Proteomes" id="UP000323708">
    <property type="component" value="Unassembled WGS sequence"/>
</dbReference>
<feature type="region of interest" description="Disordered" evidence="1">
    <location>
        <begin position="14"/>
        <end position="34"/>
    </location>
</feature>
<proteinExistence type="predicted"/>
<dbReference type="Pfam" id="PF06906">
    <property type="entry name" value="DUF1272"/>
    <property type="match status" value="1"/>
</dbReference>
<evidence type="ECO:0000313" key="2">
    <source>
        <dbReference type="EMBL" id="KAA1189989.1"/>
    </source>
</evidence>